<protein>
    <submittedName>
        <fullName evidence="1">Uncharacterized protein</fullName>
    </submittedName>
</protein>
<dbReference type="Pfam" id="PF11951">
    <property type="entry name" value="Fungal_trans_2"/>
    <property type="match status" value="1"/>
</dbReference>
<dbReference type="InterPro" id="IPR021858">
    <property type="entry name" value="Fun_TF"/>
</dbReference>
<dbReference type="OrthoDB" id="416217at2759"/>
<reference evidence="1 2" key="1">
    <citation type="submission" date="2016-03" db="EMBL/GenBank/DDBJ databases">
        <title>Comparative genomics of Pseudogymnoascus destructans, the fungus causing white-nose syndrome of bats.</title>
        <authorList>
            <person name="Palmer J.M."/>
            <person name="Drees K.P."/>
            <person name="Foster J.T."/>
            <person name="Lindner D.L."/>
        </authorList>
    </citation>
    <scope>NUCLEOTIDE SEQUENCE [LARGE SCALE GENOMIC DNA]</scope>
    <source>
        <strain evidence="1 2">UAMH 10579</strain>
    </source>
</reference>
<dbReference type="RefSeq" id="XP_018132603.1">
    <property type="nucleotide sequence ID" value="XM_018272793.1"/>
</dbReference>
<proteinExistence type="predicted"/>
<dbReference type="EMBL" id="KV460215">
    <property type="protein sequence ID" value="OBT98870.1"/>
    <property type="molecule type" value="Genomic_DNA"/>
</dbReference>
<dbReference type="PANTHER" id="PTHR47657:SF7">
    <property type="entry name" value="STEROL REGULATORY ELEMENT-BINDING PROTEIN ECM22"/>
    <property type="match status" value="1"/>
</dbReference>
<organism evidence="1 2">
    <name type="scientific">Pseudogymnoascus verrucosus</name>
    <dbReference type="NCBI Taxonomy" id="342668"/>
    <lineage>
        <taxon>Eukaryota</taxon>
        <taxon>Fungi</taxon>
        <taxon>Dikarya</taxon>
        <taxon>Ascomycota</taxon>
        <taxon>Pezizomycotina</taxon>
        <taxon>Leotiomycetes</taxon>
        <taxon>Thelebolales</taxon>
        <taxon>Thelebolaceae</taxon>
        <taxon>Pseudogymnoascus</taxon>
    </lineage>
</organism>
<keyword evidence="2" id="KW-1185">Reference proteome</keyword>
<dbReference type="PANTHER" id="PTHR47657">
    <property type="entry name" value="STEROL REGULATORY ELEMENT-BINDING PROTEIN ECM22"/>
    <property type="match status" value="1"/>
</dbReference>
<evidence type="ECO:0000313" key="1">
    <source>
        <dbReference type="EMBL" id="OBT98870.1"/>
    </source>
</evidence>
<reference evidence="2" key="2">
    <citation type="journal article" date="2018" name="Nat. Commun.">
        <title>Extreme sensitivity to ultraviolet light in the fungal pathogen causing white-nose syndrome of bats.</title>
        <authorList>
            <person name="Palmer J.M."/>
            <person name="Drees K.P."/>
            <person name="Foster J.T."/>
            <person name="Lindner D.L."/>
        </authorList>
    </citation>
    <scope>NUCLEOTIDE SEQUENCE [LARGE SCALE GENOMIC DNA]</scope>
    <source>
        <strain evidence="2">UAMH 10579</strain>
    </source>
</reference>
<dbReference type="GO" id="GO:0000981">
    <property type="term" value="F:DNA-binding transcription factor activity, RNA polymerase II-specific"/>
    <property type="evidence" value="ECO:0007669"/>
    <property type="project" value="TreeGrafter"/>
</dbReference>
<dbReference type="InterPro" id="IPR052400">
    <property type="entry name" value="Zn2-C6_fungal_TF"/>
</dbReference>
<dbReference type="GeneID" id="28836683"/>
<sequence>MTSDINKLHLELLHNFTTSTCLTLNSDTTIRDLWRISVPRLALEFDFVMYAVLALSALHLARFSPERYEYLVAQAAILHQNGLRLATTILPDVTPKNCTGVYIFTAMTCLITLASPRKPEDILLVGDSGISEWLLHFRGTRSVMNRSREIILSGPMGPMLLAGRQRRTLRAEMAIKQTRETEQLEILNNLIRGSVTDPSDVHCYAGAIFELRGSFNIVYAPGFQGYESADVFLWLFEISDEYLNLLKERRQESLAIFAFYCVILKRFDPCCIDFGYDGRSRRLE</sequence>
<name>A0A1B8GSU2_9PEZI</name>
<dbReference type="STRING" id="342668.A0A1B8GSU2"/>
<evidence type="ECO:0000313" key="2">
    <source>
        <dbReference type="Proteomes" id="UP000091956"/>
    </source>
</evidence>
<gene>
    <name evidence="1" type="ORF">VE01_03297</name>
</gene>
<dbReference type="AlphaFoldDB" id="A0A1B8GSU2"/>
<accession>A0A1B8GSU2</accession>
<dbReference type="Proteomes" id="UP000091956">
    <property type="component" value="Unassembled WGS sequence"/>
</dbReference>